<dbReference type="SUPFAM" id="SSF75304">
    <property type="entry name" value="Amidase signature (AS) enzymes"/>
    <property type="match status" value="1"/>
</dbReference>
<evidence type="ECO:0000259" key="2">
    <source>
        <dbReference type="Pfam" id="PF01425"/>
    </source>
</evidence>
<dbReference type="RefSeq" id="WP_169409539.1">
    <property type="nucleotide sequence ID" value="NZ_JAAXKZ010000001.1"/>
</dbReference>
<dbReference type="InterPro" id="IPR020556">
    <property type="entry name" value="Amidase_CS"/>
</dbReference>
<dbReference type="PANTHER" id="PTHR11895">
    <property type="entry name" value="TRANSAMIDASE"/>
    <property type="match status" value="1"/>
</dbReference>
<sequence>MPASTPSLRDLGLAIRSGELSPTEHIRDVLDRLGADEHNAVVTLDADGALRQAAALTEELARGEWRGPLHGVAVGIKDLFDVVGLPTRAGSNVLADAPPATSEGPVVARLREAGAVIVGKLHTHEFAYGPTGDVSATGPARNPHDRDRITGGSSSGSGATVAAGHVPLALGTDTGASVRVPAALCGVVGLKPTLGRLSTDGVFPLSETCDHVGLLTGDVHSASVAWDVLSRADGTGGGIQLPGVSGVRVGVLPDPYWQAADPVLNEGVAAAVERLADGGAHVVEVRTPMIDELAASYSEIVGAEAYATHADWLAQRHEDYQPFTAQRLEALAGQPARAYIDALRARRRLTAAFRAACDEAGGVDVLVLPTTRLRATPIGERKVEIDGETVPVWSSLLALTLPFNLTGWPAVSVPGHVSDGGLPVGVQIVGVRLEERGVLRVAGALSSS</sequence>
<evidence type="ECO:0000313" key="3">
    <source>
        <dbReference type="EMBL" id="NMH90042.1"/>
    </source>
</evidence>
<proteinExistence type="predicted"/>
<reference evidence="3 4" key="1">
    <citation type="submission" date="2020-04" db="EMBL/GenBank/DDBJ databases">
        <authorList>
            <person name="Klaysubun C."/>
            <person name="Duangmal K."/>
            <person name="Lipun K."/>
        </authorList>
    </citation>
    <scope>NUCLEOTIDE SEQUENCE [LARGE SCALE GENOMIC DNA]</scope>
    <source>
        <strain evidence="3 4">DSM 45300</strain>
    </source>
</reference>
<dbReference type="Gene3D" id="3.90.1300.10">
    <property type="entry name" value="Amidase signature (AS) domain"/>
    <property type="match status" value="1"/>
</dbReference>
<dbReference type="GO" id="GO:0003824">
    <property type="term" value="F:catalytic activity"/>
    <property type="evidence" value="ECO:0007669"/>
    <property type="project" value="InterPro"/>
</dbReference>
<feature type="region of interest" description="Disordered" evidence="1">
    <location>
        <begin position="129"/>
        <end position="158"/>
    </location>
</feature>
<name>A0A848DB43_9PSEU</name>
<gene>
    <name evidence="3" type="ORF">HF519_00205</name>
</gene>
<dbReference type="PANTHER" id="PTHR11895:SF176">
    <property type="entry name" value="AMIDASE AMID-RELATED"/>
    <property type="match status" value="1"/>
</dbReference>
<dbReference type="InterPro" id="IPR036928">
    <property type="entry name" value="AS_sf"/>
</dbReference>
<evidence type="ECO:0000313" key="4">
    <source>
        <dbReference type="Proteomes" id="UP000586918"/>
    </source>
</evidence>
<protein>
    <submittedName>
        <fullName evidence="3">Amidase</fullName>
    </submittedName>
</protein>
<organism evidence="3 4">
    <name type="scientific">Pseudonocardia bannensis</name>
    <dbReference type="NCBI Taxonomy" id="630973"/>
    <lineage>
        <taxon>Bacteria</taxon>
        <taxon>Bacillati</taxon>
        <taxon>Actinomycetota</taxon>
        <taxon>Actinomycetes</taxon>
        <taxon>Pseudonocardiales</taxon>
        <taxon>Pseudonocardiaceae</taxon>
        <taxon>Pseudonocardia</taxon>
    </lineage>
</organism>
<evidence type="ECO:0000256" key="1">
    <source>
        <dbReference type="SAM" id="MobiDB-lite"/>
    </source>
</evidence>
<comment type="caution">
    <text evidence="3">The sequence shown here is derived from an EMBL/GenBank/DDBJ whole genome shotgun (WGS) entry which is preliminary data.</text>
</comment>
<dbReference type="EMBL" id="JAAXKZ010000001">
    <property type="protein sequence ID" value="NMH90042.1"/>
    <property type="molecule type" value="Genomic_DNA"/>
</dbReference>
<keyword evidence="4" id="KW-1185">Reference proteome</keyword>
<dbReference type="InterPro" id="IPR000120">
    <property type="entry name" value="Amidase"/>
</dbReference>
<accession>A0A848DB43</accession>
<dbReference type="AlphaFoldDB" id="A0A848DB43"/>
<dbReference type="InterPro" id="IPR023631">
    <property type="entry name" value="Amidase_dom"/>
</dbReference>
<dbReference type="Pfam" id="PF01425">
    <property type="entry name" value="Amidase"/>
    <property type="match status" value="1"/>
</dbReference>
<dbReference type="PROSITE" id="PS00571">
    <property type="entry name" value="AMIDASES"/>
    <property type="match status" value="1"/>
</dbReference>
<dbReference type="Proteomes" id="UP000586918">
    <property type="component" value="Unassembled WGS sequence"/>
</dbReference>
<feature type="domain" description="Amidase" evidence="2">
    <location>
        <begin position="26"/>
        <end position="439"/>
    </location>
</feature>